<evidence type="ECO:0000313" key="1">
    <source>
        <dbReference type="EMBL" id="MPM46600.1"/>
    </source>
</evidence>
<reference evidence="1" key="1">
    <citation type="submission" date="2019-08" db="EMBL/GenBank/DDBJ databases">
        <authorList>
            <person name="Kucharzyk K."/>
            <person name="Murdoch R.W."/>
            <person name="Higgins S."/>
            <person name="Loffler F."/>
        </authorList>
    </citation>
    <scope>NUCLEOTIDE SEQUENCE</scope>
</reference>
<protein>
    <recommendedName>
        <fullName evidence="2">DegV domain-containing protein</fullName>
    </recommendedName>
</protein>
<dbReference type="EMBL" id="VSSQ01011343">
    <property type="protein sequence ID" value="MPM46600.1"/>
    <property type="molecule type" value="Genomic_DNA"/>
</dbReference>
<dbReference type="AlphaFoldDB" id="A0A645A055"/>
<name>A0A645A055_9ZZZZ</name>
<gene>
    <name evidence="1" type="ORF">SDC9_93305</name>
</gene>
<accession>A0A645A055</accession>
<dbReference type="Gene3D" id="3.30.1180.10">
    <property type="match status" value="1"/>
</dbReference>
<sequence>MERALSKLVSAIRDRAQQVGAAGRRLVITHVGCPQRAAALLNALEATCGFAGSVICRSGGLSTTYANRGGVIVSF</sequence>
<comment type="caution">
    <text evidence="1">The sequence shown here is derived from an EMBL/GenBank/DDBJ whole genome shotgun (WGS) entry which is preliminary data.</text>
</comment>
<dbReference type="InterPro" id="IPR043168">
    <property type="entry name" value="DegV_C"/>
</dbReference>
<proteinExistence type="predicted"/>
<evidence type="ECO:0008006" key="2">
    <source>
        <dbReference type="Google" id="ProtNLM"/>
    </source>
</evidence>
<organism evidence="1">
    <name type="scientific">bioreactor metagenome</name>
    <dbReference type="NCBI Taxonomy" id="1076179"/>
    <lineage>
        <taxon>unclassified sequences</taxon>
        <taxon>metagenomes</taxon>
        <taxon>ecological metagenomes</taxon>
    </lineage>
</organism>